<dbReference type="KEGG" id="pard:DN92_05375"/>
<feature type="domain" description="Ig-like SoxY" evidence="2">
    <location>
        <begin position="54"/>
        <end position="148"/>
    </location>
</feature>
<dbReference type="InterPro" id="IPR016568">
    <property type="entry name" value="Sulphur_oxidation_SoxY"/>
</dbReference>
<accession>A0A6M9PJE8</accession>
<keyword evidence="4" id="KW-1185">Reference proteome</keyword>
<sequence>MDRNRRNIIKSSVLFSALASIGMITPAQAAEWNTAAFNAKTVEEVLKSLGVLSPENSNDIVLKVPDLVETSAVVPIIAQSKIRVQQFAILVDKNPSVLAAQLFIPQGTEPFVRMNVKMAQSSNVILLAQSSNKWFMTSTAVKVTLGGCG</sequence>
<reference evidence="3 4" key="1">
    <citation type="submission" date="2018-04" db="EMBL/GenBank/DDBJ databases">
        <title>Polynucleobacter sp. UK-Long2-W17 genome.</title>
        <authorList>
            <person name="Hahn M.W."/>
        </authorList>
    </citation>
    <scope>NUCLEOTIDE SEQUENCE [LARGE SCALE GENOMIC DNA]</scope>
    <source>
        <strain evidence="3 4">UK-Long2-W17</strain>
    </source>
</reference>
<evidence type="ECO:0000313" key="4">
    <source>
        <dbReference type="Proteomes" id="UP000501090"/>
    </source>
</evidence>
<evidence type="ECO:0000256" key="1">
    <source>
        <dbReference type="SAM" id="SignalP"/>
    </source>
</evidence>
<dbReference type="EMBL" id="CP028940">
    <property type="protein sequence ID" value="QKM60521.1"/>
    <property type="molecule type" value="Genomic_DNA"/>
</dbReference>
<dbReference type="Proteomes" id="UP000501090">
    <property type="component" value="Chromosome"/>
</dbReference>
<evidence type="ECO:0000313" key="3">
    <source>
        <dbReference type="EMBL" id="QKM60521.1"/>
    </source>
</evidence>
<dbReference type="Pfam" id="PF13501">
    <property type="entry name" value="SoxY"/>
    <property type="match status" value="1"/>
</dbReference>
<protein>
    <submittedName>
        <fullName evidence="3">Thiosulfate oxidation carrier protein SoxY</fullName>
    </submittedName>
</protein>
<dbReference type="InterPro" id="IPR038162">
    <property type="entry name" value="SoxY_sf"/>
</dbReference>
<organism evidence="3 4">
    <name type="scientific">Polynucleobacter arcticus</name>
    <dbReference type="NCBI Taxonomy" id="1743165"/>
    <lineage>
        <taxon>Bacteria</taxon>
        <taxon>Pseudomonadati</taxon>
        <taxon>Pseudomonadota</taxon>
        <taxon>Betaproteobacteria</taxon>
        <taxon>Burkholderiales</taxon>
        <taxon>Burkholderiaceae</taxon>
        <taxon>Polynucleobacter</taxon>
    </lineage>
</organism>
<gene>
    <name evidence="3" type="ORF">DN92_05375</name>
</gene>
<dbReference type="InterPro" id="IPR032711">
    <property type="entry name" value="SoxY"/>
</dbReference>
<feature type="signal peptide" evidence="1">
    <location>
        <begin position="1"/>
        <end position="29"/>
    </location>
</feature>
<dbReference type="PROSITE" id="PS51318">
    <property type="entry name" value="TAT"/>
    <property type="match status" value="1"/>
</dbReference>
<name>A0A6M9PJE8_9BURK</name>
<keyword evidence="1" id="KW-0732">Signal</keyword>
<dbReference type="RefSeq" id="WP_173960283.1">
    <property type="nucleotide sequence ID" value="NZ_CBCSCC010000002.1"/>
</dbReference>
<feature type="chain" id="PRO_5027099533" evidence="1">
    <location>
        <begin position="30"/>
        <end position="149"/>
    </location>
</feature>
<dbReference type="InterPro" id="IPR006311">
    <property type="entry name" value="TAT_signal"/>
</dbReference>
<evidence type="ECO:0000259" key="2">
    <source>
        <dbReference type="Pfam" id="PF13501"/>
    </source>
</evidence>
<proteinExistence type="predicted"/>
<dbReference type="PIRSF" id="PIRSF010312">
    <property type="entry name" value="Sulphur_oxidation_SoxY"/>
    <property type="match status" value="1"/>
</dbReference>
<dbReference type="AlphaFoldDB" id="A0A6M9PJE8"/>
<dbReference type="Gene3D" id="2.60.40.2470">
    <property type="entry name" value="SoxY domain"/>
    <property type="match status" value="1"/>
</dbReference>